<keyword evidence="3" id="KW-1185">Reference proteome</keyword>
<protein>
    <submittedName>
        <fullName evidence="2">Uncharacterized protein</fullName>
    </submittedName>
</protein>
<proteinExistence type="predicted"/>
<keyword evidence="1" id="KW-0472">Membrane</keyword>
<organism evidence="2 3">
    <name type="scientific">Colwellia echini</name>
    <dbReference type="NCBI Taxonomy" id="1982103"/>
    <lineage>
        <taxon>Bacteria</taxon>
        <taxon>Pseudomonadati</taxon>
        <taxon>Pseudomonadota</taxon>
        <taxon>Gammaproteobacteria</taxon>
        <taxon>Alteromonadales</taxon>
        <taxon>Colwelliaceae</taxon>
        <taxon>Colwellia</taxon>
    </lineage>
</organism>
<dbReference type="Proteomes" id="UP000815846">
    <property type="component" value="Unassembled WGS sequence"/>
</dbReference>
<sequence>MIESIVVIAIGFYLVWLSRTSRKVNKQVDNLAPKAKFDLIESINNKINPSHSDFVVGGSVTKIPKWVGLLVLIVFGIALYFGVKSVT</sequence>
<evidence type="ECO:0000313" key="3">
    <source>
        <dbReference type="Proteomes" id="UP000815846"/>
    </source>
</evidence>
<dbReference type="EMBL" id="PJAI02000056">
    <property type="protein sequence ID" value="TYK64149.1"/>
    <property type="molecule type" value="Genomic_DNA"/>
</dbReference>
<keyword evidence="1" id="KW-0812">Transmembrane</keyword>
<dbReference type="RefSeq" id="WP_101344204.1">
    <property type="nucleotide sequence ID" value="NZ_PJAI02000056.1"/>
</dbReference>
<gene>
    <name evidence="2" type="ORF">CWS31_017205</name>
</gene>
<comment type="caution">
    <text evidence="2">The sequence shown here is derived from an EMBL/GenBank/DDBJ whole genome shotgun (WGS) entry which is preliminary data.</text>
</comment>
<name>A0ABY3MSN1_9GAMM</name>
<keyword evidence="1" id="KW-1133">Transmembrane helix</keyword>
<feature type="transmembrane region" description="Helical" evidence="1">
    <location>
        <begin position="66"/>
        <end position="83"/>
    </location>
</feature>
<evidence type="ECO:0000313" key="2">
    <source>
        <dbReference type="EMBL" id="TYK64149.1"/>
    </source>
</evidence>
<accession>A0ABY3MSN1</accession>
<evidence type="ECO:0000256" key="1">
    <source>
        <dbReference type="SAM" id="Phobius"/>
    </source>
</evidence>
<reference evidence="2 3" key="1">
    <citation type="submission" date="2019-08" db="EMBL/GenBank/DDBJ databases">
        <title>Microbe sample from Colwellia echini.</title>
        <authorList>
            <person name="Christiansen L."/>
            <person name="Pathiraja D."/>
            <person name="Schultz-Johansen M."/>
            <person name="Choi I.-G."/>
            <person name="Stougaard P."/>
        </authorList>
    </citation>
    <scope>NUCLEOTIDE SEQUENCE [LARGE SCALE GENOMIC DNA]</scope>
    <source>
        <strain evidence="2 3">A3</strain>
    </source>
</reference>